<accession>A0AAV6J0Q8</accession>
<feature type="compositionally biased region" description="Basic and acidic residues" evidence="2">
    <location>
        <begin position="301"/>
        <end position="310"/>
    </location>
</feature>
<feature type="domain" description="UBX" evidence="3">
    <location>
        <begin position="171"/>
        <end position="247"/>
    </location>
</feature>
<dbReference type="CDD" id="cd16118">
    <property type="entry name" value="UBX2_UBXN9"/>
    <property type="match status" value="1"/>
</dbReference>
<keyword evidence="1" id="KW-0833">Ubl conjugation pathway</keyword>
<dbReference type="GO" id="GO:0051117">
    <property type="term" value="F:ATPase binding"/>
    <property type="evidence" value="ECO:0007669"/>
    <property type="project" value="InterPro"/>
</dbReference>
<reference evidence="4" key="1">
    <citation type="submission" date="2020-08" db="EMBL/GenBank/DDBJ databases">
        <title>Plant Genome Project.</title>
        <authorList>
            <person name="Zhang R.-G."/>
        </authorList>
    </citation>
    <scope>NUCLEOTIDE SEQUENCE</scope>
    <source>
        <strain evidence="4">WSP0</strain>
        <tissue evidence="4">Leaf</tissue>
    </source>
</reference>
<sequence length="318" mass="35182">MRVGGSPSTLKRRRLTPVDPMEAEAAKIVDGLIWVSDKNGGTSYTSTSCGRGIGLLAYNFVSVVSADFPAGIRSQLDQEGRGVGRGMVVLHDDLSSLIKLEAAKQKYGREIRVFETIAASPTPMDMPSSEERDDFYEFTAEDYYRVSATKKEDKFLKTRKIREAEEAARRSRITKAVIRVRFPDNCTLEATFHPSETIQSLVDLLKKVIAQPELPFYIYTTPPKKHVKDMSQDFYSAGFIPGAIVYFSYDLPNGGDGPTVSVSYLQEDVLSLKGLELIPEQQEPVEAAPESAAANSSPAVPERKPADKKPAKPKWLKL</sequence>
<dbReference type="EMBL" id="JACTNZ010000008">
    <property type="protein sequence ID" value="KAG5534767.1"/>
    <property type="molecule type" value="Genomic_DNA"/>
</dbReference>
<dbReference type="InterPro" id="IPR044232">
    <property type="entry name" value="PUX1"/>
</dbReference>
<dbReference type="GO" id="GO:0032984">
    <property type="term" value="P:protein-containing complex disassembly"/>
    <property type="evidence" value="ECO:0007669"/>
    <property type="project" value="InterPro"/>
</dbReference>
<dbReference type="AlphaFoldDB" id="A0AAV6J0Q8"/>
<evidence type="ECO:0000256" key="1">
    <source>
        <dbReference type="ARBA" id="ARBA00022786"/>
    </source>
</evidence>
<evidence type="ECO:0000313" key="4">
    <source>
        <dbReference type="EMBL" id="KAG5534766.1"/>
    </source>
</evidence>
<keyword evidence="5" id="KW-1185">Reference proteome</keyword>
<name>A0AAV6J0Q8_9ERIC</name>
<proteinExistence type="predicted"/>
<dbReference type="Pfam" id="PF00789">
    <property type="entry name" value="UBX"/>
    <property type="match status" value="1"/>
</dbReference>
<dbReference type="InterPro" id="IPR029071">
    <property type="entry name" value="Ubiquitin-like_domsf"/>
</dbReference>
<organism evidence="4 5">
    <name type="scientific">Rhododendron griersonianum</name>
    <dbReference type="NCBI Taxonomy" id="479676"/>
    <lineage>
        <taxon>Eukaryota</taxon>
        <taxon>Viridiplantae</taxon>
        <taxon>Streptophyta</taxon>
        <taxon>Embryophyta</taxon>
        <taxon>Tracheophyta</taxon>
        <taxon>Spermatophyta</taxon>
        <taxon>Magnoliopsida</taxon>
        <taxon>eudicotyledons</taxon>
        <taxon>Gunneridae</taxon>
        <taxon>Pentapetalae</taxon>
        <taxon>asterids</taxon>
        <taxon>Ericales</taxon>
        <taxon>Ericaceae</taxon>
        <taxon>Ericoideae</taxon>
        <taxon>Rhodoreae</taxon>
        <taxon>Rhododendron</taxon>
    </lineage>
</organism>
<comment type="caution">
    <text evidence="4">The sequence shown here is derived from an EMBL/GenBank/DDBJ whole genome shotgun (WGS) entry which is preliminary data.</text>
</comment>
<feature type="compositionally biased region" description="Low complexity" evidence="2">
    <location>
        <begin position="281"/>
        <end position="300"/>
    </location>
</feature>
<dbReference type="Gene3D" id="3.10.20.90">
    <property type="entry name" value="Phosphatidylinositol 3-kinase Catalytic Subunit, Chain A, domain 1"/>
    <property type="match status" value="1"/>
</dbReference>
<dbReference type="EMBL" id="JACTNZ010000008">
    <property type="protein sequence ID" value="KAG5534768.1"/>
    <property type="molecule type" value="Genomic_DNA"/>
</dbReference>
<gene>
    <name evidence="4" type="ORF">RHGRI_022768</name>
</gene>
<dbReference type="EMBL" id="JACTNZ010000008">
    <property type="protein sequence ID" value="KAG5534766.1"/>
    <property type="molecule type" value="Genomic_DNA"/>
</dbReference>
<evidence type="ECO:0000259" key="3">
    <source>
        <dbReference type="PROSITE" id="PS50033"/>
    </source>
</evidence>
<dbReference type="SUPFAM" id="SSF54236">
    <property type="entry name" value="Ubiquitin-like"/>
    <property type="match status" value="1"/>
</dbReference>
<evidence type="ECO:0000256" key="2">
    <source>
        <dbReference type="SAM" id="MobiDB-lite"/>
    </source>
</evidence>
<feature type="region of interest" description="Disordered" evidence="2">
    <location>
        <begin position="281"/>
        <end position="318"/>
    </location>
</feature>
<evidence type="ECO:0000313" key="5">
    <source>
        <dbReference type="Proteomes" id="UP000823749"/>
    </source>
</evidence>
<protein>
    <recommendedName>
        <fullName evidence="3">UBX domain-containing protein</fullName>
    </recommendedName>
</protein>
<dbReference type="InterPro" id="IPR001012">
    <property type="entry name" value="UBX_dom"/>
</dbReference>
<dbReference type="PANTHER" id="PTHR47557">
    <property type="entry name" value="PLANT UBX DOMAIN-CONTAINING PROTEIN 1"/>
    <property type="match status" value="1"/>
</dbReference>
<dbReference type="Proteomes" id="UP000823749">
    <property type="component" value="Chromosome 8"/>
</dbReference>
<dbReference type="PROSITE" id="PS50033">
    <property type="entry name" value="UBX"/>
    <property type="match status" value="1"/>
</dbReference>
<dbReference type="PANTHER" id="PTHR47557:SF2">
    <property type="entry name" value="PLANT UBX DOMAIN-CONTAINING PROTEIN 1"/>
    <property type="match status" value="1"/>
</dbReference>